<comment type="caution">
    <text evidence="1">The sequence shown here is derived from an EMBL/GenBank/DDBJ whole genome shotgun (WGS) entry which is preliminary data.</text>
</comment>
<reference evidence="1 2" key="1">
    <citation type="journal article" date="2018" name="Nat. Biotechnol.">
        <title>A standardized bacterial taxonomy based on genome phylogeny substantially revises the tree of life.</title>
        <authorList>
            <person name="Parks D.H."/>
            <person name="Chuvochina M."/>
            <person name="Waite D.W."/>
            <person name="Rinke C."/>
            <person name="Skarshewski A."/>
            <person name="Chaumeil P.A."/>
            <person name="Hugenholtz P."/>
        </authorList>
    </citation>
    <scope>NUCLEOTIDE SEQUENCE [LARGE SCALE GENOMIC DNA]</scope>
    <source>
        <strain evidence="1">UBA9375</strain>
    </source>
</reference>
<organism evidence="1 2">
    <name type="scientific">Gimesia maris</name>
    <dbReference type="NCBI Taxonomy" id="122"/>
    <lineage>
        <taxon>Bacteria</taxon>
        <taxon>Pseudomonadati</taxon>
        <taxon>Planctomycetota</taxon>
        <taxon>Planctomycetia</taxon>
        <taxon>Planctomycetales</taxon>
        <taxon>Planctomycetaceae</taxon>
        <taxon>Gimesia</taxon>
    </lineage>
</organism>
<sequence length="104" mass="12073">MLQRQEIMLIRAALQFWYEEMDLEDVNLLAIYAGDPSENQKWKQEDIQRLRTQLLAARLRYAVCQHDATCLKNPRLFEKPTDAIQEKTDDADQLGVVLVVDPAV</sequence>
<dbReference type="EMBL" id="DQAY01000049">
    <property type="protein sequence ID" value="HCO23021.1"/>
    <property type="molecule type" value="Genomic_DNA"/>
</dbReference>
<protein>
    <submittedName>
        <fullName evidence="1">Uncharacterized protein</fullName>
    </submittedName>
</protein>
<accession>A0A3D3R2D9</accession>
<dbReference type="Proteomes" id="UP000263642">
    <property type="component" value="Unassembled WGS sequence"/>
</dbReference>
<evidence type="ECO:0000313" key="2">
    <source>
        <dbReference type="Proteomes" id="UP000263642"/>
    </source>
</evidence>
<gene>
    <name evidence="1" type="ORF">DIT97_08175</name>
</gene>
<dbReference type="AlphaFoldDB" id="A0A3D3R2D9"/>
<evidence type="ECO:0000313" key="1">
    <source>
        <dbReference type="EMBL" id="HCO23021.1"/>
    </source>
</evidence>
<name>A0A3D3R2D9_9PLAN</name>
<proteinExistence type="predicted"/>